<evidence type="ECO:0000256" key="2">
    <source>
        <dbReference type="SAM" id="Phobius"/>
    </source>
</evidence>
<feature type="compositionally biased region" description="Basic and acidic residues" evidence="1">
    <location>
        <begin position="111"/>
        <end position="122"/>
    </location>
</feature>
<protein>
    <submittedName>
        <fullName evidence="3">Uncharacterized protein</fullName>
    </submittedName>
</protein>
<reference evidence="3 4" key="1">
    <citation type="submission" date="2020-01" db="EMBL/GenBank/DDBJ databases">
        <title>Jiella pacifica sp. nov.</title>
        <authorList>
            <person name="Xue Z."/>
            <person name="Zhu S."/>
            <person name="Chen J."/>
            <person name="Yang J."/>
        </authorList>
    </citation>
    <scope>NUCLEOTIDE SEQUENCE [LARGE SCALE GENOMIC DNA]</scope>
    <source>
        <strain evidence="3 4">40Bstr34</strain>
    </source>
</reference>
<keyword evidence="4" id="KW-1185">Reference proteome</keyword>
<evidence type="ECO:0000313" key="3">
    <source>
        <dbReference type="EMBL" id="NDW03076.1"/>
    </source>
</evidence>
<name>A0A6N9SZ79_9HYPH</name>
<dbReference type="Proteomes" id="UP000469011">
    <property type="component" value="Unassembled WGS sequence"/>
</dbReference>
<comment type="caution">
    <text evidence="3">The sequence shown here is derived from an EMBL/GenBank/DDBJ whole genome shotgun (WGS) entry which is preliminary data.</text>
</comment>
<evidence type="ECO:0000256" key="1">
    <source>
        <dbReference type="SAM" id="MobiDB-lite"/>
    </source>
</evidence>
<sequence length="122" mass="13484">MKDGLEAEKAQAAELADKALSSIDTVLNAANFWLTFLSVGISVLGLIGLAVVWFGARRAAEKIAEERIKSYIETAEGKAFIQASIAEEVEKQIRERTLVMVTPPQPQPQEDTFKRDPKEQPK</sequence>
<dbReference type="EMBL" id="JAAAMG010000001">
    <property type="protein sequence ID" value="NDW03076.1"/>
    <property type="molecule type" value="Genomic_DNA"/>
</dbReference>
<keyword evidence="2" id="KW-1133">Transmembrane helix</keyword>
<dbReference type="AlphaFoldDB" id="A0A6N9SZ79"/>
<feature type="transmembrane region" description="Helical" evidence="2">
    <location>
        <begin position="32"/>
        <end position="54"/>
    </location>
</feature>
<keyword evidence="2" id="KW-0472">Membrane</keyword>
<organism evidence="3 4">
    <name type="scientific">Jiella pacifica</name>
    <dbReference type="NCBI Taxonomy" id="2696469"/>
    <lineage>
        <taxon>Bacteria</taxon>
        <taxon>Pseudomonadati</taxon>
        <taxon>Pseudomonadota</taxon>
        <taxon>Alphaproteobacteria</taxon>
        <taxon>Hyphomicrobiales</taxon>
        <taxon>Aurantimonadaceae</taxon>
        <taxon>Jiella</taxon>
    </lineage>
</organism>
<evidence type="ECO:0000313" key="4">
    <source>
        <dbReference type="Proteomes" id="UP000469011"/>
    </source>
</evidence>
<accession>A0A6N9SZ79</accession>
<proteinExistence type="predicted"/>
<keyword evidence="2" id="KW-0812">Transmembrane</keyword>
<gene>
    <name evidence="3" type="ORF">GTK09_01425</name>
</gene>
<feature type="region of interest" description="Disordered" evidence="1">
    <location>
        <begin position="101"/>
        <end position="122"/>
    </location>
</feature>